<evidence type="ECO:0000313" key="1">
    <source>
        <dbReference type="EMBL" id="KAI5653172.1"/>
    </source>
</evidence>
<proteinExistence type="predicted"/>
<keyword evidence="2" id="KW-1185">Reference proteome</keyword>
<accession>A0ACB9ZX16</accession>
<dbReference type="Proteomes" id="UP001060085">
    <property type="component" value="Linkage Group LG07"/>
</dbReference>
<organism evidence="1 2">
    <name type="scientific">Catharanthus roseus</name>
    <name type="common">Madagascar periwinkle</name>
    <name type="synonym">Vinca rosea</name>
    <dbReference type="NCBI Taxonomy" id="4058"/>
    <lineage>
        <taxon>Eukaryota</taxon>
        <taxon>Viridiplantae</taxon>
        <taxon>Streptophyta</taxon>
        <taxon>Embryophyta</taxon>
        <taxon>Tracheophyta</taxon>
        <taxon>Spermatophyta</taxon>
        <taxon>Magnoliopsida</taxon>
        <taxon>eudicotyledons</taxon>
        <taxon>Gunneridae</taxon>
        <taxon>Pentapetalae</taxon>
        <taxon>asterids</taxon>
        <taxon>lamiids</taxon>
        <taxon>Gentianales</taxon>
        <taxon>Apocynaceae</taxon>
        <taxon>Rauvolfioideae</taxon>
        <taxon>Vinceae</taxon>
        <taxon>Catharanthinae</taxon>
        <taxon>Catharanthus</taxon>
    </lineage>
</organism>
<comment type="caution">
    <text evidence="1">The sequence shown here is derived from an EMBL/GenBank/DDBJ whole genome shotgun (WGS) entry which is preliminary data.</text>
</comment>
<evidence type="ECO:0000313" key="2">
    <source>
        <dbReference type="Proteomes" id="UP001060085"/>
    </source>
</evidence>
<sequence length="141" mass="16550">MRLESEVQFSPTNFSNFSDDDDPNSMLIEMYDELKKISKRNKELKNKIDNLSNENSKLVCENKTLHEPLEGLKNEKDVSNIEFKKLVLKNKNLCEKVLSLDKCMVDYNDLKKKIKDGHQEKVNITFYSCQYQNPNCHLMIV</sequence>
<dbReference type="EMBL" id="CM044707">
    <property type="protein sequence ID" value="KAI5653172.1"/>
    <property type="molecule type" value="Genomic_DNA"/>
</dbReference>
<protein>
    <submittedName>
        <fullName evidence="1">Uncharacterized protein</fullName>
    </submittedName>
</protein>
<reference evidence="2" key="1">
    <citation type="journal article" date="2023" name="Nat. Plants">
        <title>Single-cell RNA sequencing provides a high-resolution roadmap for understanding the multicellular compartmentation of specialized metabolism.</title>
        <authorList>
            <person name="Sun S."/>
            <person name="Shen X."/>
            <person name="Li Y."/>
            <person name="Li Y."/>
            <person name="Wang S."/>
            <person name="Li R."/>
            <person name="Zhang H."/>
            <person name="Shen G."/>
            <person name="Guo B."/>
            <person name="Wei J."/>
            <person name="Xu J."/>
            <person name="St-Pierre B."/>
            <person name="Chen S."/>
            <person name="Sun C."/>
        </authorList>
    </citation>
    <scope>NUCLEOTIDE SEQUENCE [LARGE SCALE GENOMIC DNA]</scope>
</reference>
<name>A0ACB9ZX16_CATRO</name>
<gene>
    <name evidence="1" type="ORF">M9H77_30359</name>
</gene>